<sequence length="182" mass="18405">MVLLVNLLATLGIAAVFPARLRRIDDPCVRALSRVWLLAAVPGAIAVWMPRGPDAVAMTGLYAAAAIALAGCVPLRLARAKATTPHELTLIAALLIPLGAAAAQLADRANGDFGHLTAPELALAAALLHLGAATAAVRAAGNDALRNRSSTSTSTSTSKSTGRAASSPEPPRRLTPVAGAAQ</sequence>
<keyword evidence="2" id="KW-0812">Transmembrane</keyword>
<evidence type="ECO:0000313" key="4">
    <source>
        <dbReference type="Proteomes" id="UP001500466"/>
    </source>
</evidence>
<dbReference type="RefSeq" id="WP_345678674.1">
    <property type="nucleotide sequence ID" value="NZ_BAABHS010000023.1"/>
</dbReference>
<evidence type="ECO:0000256" key="1">
    <source>
        <dbReference type="SAM" id="MobiDB-lite"/>
    </source>
</evidence>
<dbReference type="Proteomes" id="UP001500466">
    <property type="component" value="Unassembled WGS sequence"/>
</dbReference>
<feature type="compositionally biased region" description="Low complexity" evidence="1">
    <location>
        <begin position="144"/>
        <end position="161"/>
    </location>
</feature>
<protein>
    <submittedName>
        <fullName evidence="3">Uncharacterized protein</fullName>
    </submittedName>
</protein>
<dbReference type="InterPro" id="IPR025450">
    <property type="entry name" value="YndJ-like"/>
</dbReference>
<dbReference type="Pfam" id="PF14158">
    <property type="entry name" value="YndJ"/>
    <property type="match status" value="1"/>
</dbReference>
<reference evidence="4" key="1">
    <citation type="journal article" date="2019" name="Int. J. Syst. Evol. Microbiol.">
        <title>The Global Catalogue of Microorganisms (GCM) 10K type strain sequencing project: providing services to taxonomists for standard genome sequencing and annotation.</title>
        <authorList>
            <consortium name="The Broad Institute Genomics Platform"/>
            <consortium name="The Broad Institute Genome Sequencing Center for Infectious Disease"/>
            <person name="Wu L."/>
            <person name="Ma J."/>
        </authorList>
    </citation>
    <scope>NUCLEOTIDE SEQUENCE [LARGE SCALE GENOMIC DNA]</scope>
    <source>
        <strain evidence="4">JCM 17986</strain>
    </source>
</reference>
<proteinExistence type="predicted"/>
<comment type="caution">
    <text evidence="3">The sequence shown here is derived from an EMBL/GenBank/DDBJ whole genome shotgun (WGS) entry which is preliminary data.</text>
</comment>
<evidence type="ECO:0000256" key="2">
    <source>
        <dbReference type="SAM" id="Phobius"/>
    </source>
</evidence>
<name>A0ABP9HY01_9ACTN</name>
<keyword evidence="2" id="KW-1133">Transmembrane helix</keyword>
<keyword evidence="2" id="KW-0472">Membrane</keyword>
<feature type="transmembrane region" description="Helical" evidence="2">
    <location>
        <begin position="88"/>
        <end position="106"/>
    </location>
</feature>
<dbReference type="EMBL" id="BAABHS010000023">
    <property type="protein sequence ID" value="GAA4981249.1"/>
    <property type="molecule type" value="Genomic_DNA"/>
</dbReference>
<accession>A0ABP9HY01</accession>
<gene>
    <name evidence="3" type="ORF">GCM10023205_58060</name>
</gene>
<organism evidence="3 4">
    <name type="scientific">Yinghuangia aomiensis</name>
    <dbReference type="NCBI Taxonomy" id="676205"/>
    <lineage>
        <taxon>Bacteria</taxon>
        <taxon>Bacillati</taxon>
        <taxon>Actinomycetota</taxon>
        <taxon>Actinomycetes</taxon>
        <taxon>Kitasatosporales</taxon>
        <taxon>Streptomycetaceae</taxon>
        <taxon>Yinghuangia</taxon>
    </lineage>
</organism>
<feature type="transmembrane region" description="Helical" evidence="2">
    <location>
        <begin position="55"/>
        <end position="76"/>
    </location>
</feature>
<keyword evidence="4" id="KW-1185">Reference proteome</keyword>
<evidence type="ECO:0000313" key="3">
    <source>
        <dbReference type="EMBL" id="GAA4981249.1"/>
    </source>
</evidence>
<feature type="region of interest" description="Disordered" evidence="1">
    <location>
        <begin position="144"/>
        <end position="182"/>
    </location>
</feature>
<feature type="transmembrane region" description="Helical" evidence="2">
    <location>
        <begin position="121"/>
        <end position="140"/>
    </location>
</feature>